<feature type="transmembrane region" description="Helical" evidence="1">
    <location>
        <begin position="66"/>
        <end position="88"/>
    </location>
</feature>
<dbReference type="CDD" id="cd03506">
    <property type="entry name" value="Delta6-FADS-like"/>
    <property type="match status" value="1"/>
</dbReference>
<evidence type="ECO:0000256" key="1">
    <source>
        <dbReference type="SAM" id="Phobius"/>
    </source>
</evidence>
<dbReference type="GO" id="GO:0016491">
    <property type="term" value="F:oxidoreductase activity"/>
    <property type="evidence" value="ECO:0007669"/>
    <property type="project" value="UniProtKB-KW"/>
</dbReference>
<feature type="transmembrane region" description="Helical" evidence="1">
    <location>
        <begin position="202"/>
        <end position="223"/>
    </location>
</feature>
<dbReference type="RefSeq" id="WP_346752490.1">
    <property type="nucleotide sequence ID" value="NZ_JAUJEA010000004.1"/>
</dbReference>
<keyword evidence="1" id="KW-0472">Membrane</keyword>
<feature type="transmembrane region" description="Helical" evidence="1">
    <location>
        <begin position="235"/>
        <end position="252"/>
    </location>
</feature>
<evidence type="ECO:0000313" key="4">
    <source>
        <dbReference type="Proteomes" id="UP001172082"/>
    </source>
</evidence>
<sequence length="360" mass="42283">MKYNFHFKPLREDVFLITLQQRVNTYFIDRGIHKKANNAMWIKAVVMMAGMFSLYFILLFGGLGKLSMLVCATMLGIFIAGVGCNVSHDALHYTFSNKKWINRCLGYSMDFIGSNSYLWKINHNAHHYYTNISGLDGDIRENVLIRFSPHTPYKKTYYIQLFTTFIIYGSFLLLIIYSFNINNMFKKNLGAKASIEHPGHEIVKLVLWKLWYLAFWVLIPYHFIEVSFLEFVTGYLAMNFAAGYLLAFNFMAPHNFEETTYILPVTDKKRSWAEHQLRTTCNFKTSNKILSYFIGALNHQIEHHLFPEICSIHYPEISKIVKKVSLDFNIPYHEKESFFDILFSHLRVLKKHSRRIPEIQ</sequence>
<gene>
    <name evidence="3" type="ORF">QQ008_13855</name>
</gene>
<dbReference type="EC" id="1.14.19.-" evidence="3"/>
<dbReference type="PANTHER" id="PTHR19353:SF19">
    <property type="entry name" value="DELTA(5) FATTY ACID DESATURASE C-RELATED"/>
    <property type="match status" value="1"/>
</dbReference>
<dbReference type="Proteomes" id="UP001172082">
    <property type="component" value="Unassembled WGS sequence"/>
</dbReference>
<dbReference type="EMBL" id="JAUJEA010000004">
    <property type="protein sequence ID" value="MDN5202466.1"/>
    <property type="molecule type" value="Genomic_DNA"/>
</dbReference>
<dbReference type="PANTHER" id="PTHR19353">
    <property type="entry name" value="FATTY ACID DESATURASE 2"/>
    <property type="match status" value="1"/>
</dbReference>
<name>A0ABT8KP35_9BACT</name>
<keyword evidence="4" id="KW-1185">Reference proteome</keyword>
<dbReference type="Pfam" id="PF00487">
    <property type="entry name" value="FA_desaturase"/>
    <property type="match status" value="1"/>
</dbReference>
<keyword evidence="1" id="KW-0812">Transmembrane</keyword>
<dbReference type="PIRSF" id="PIRSF015921">
    <property type="entry name" value="FA_sphinglp_des"/>
    <property type="match status" value="1"/>
</dbReference>
<accession>A0ABT8KP35</accession>
<organism evidence="3 4">
    <name type="scientific">Splendidivirga corallicola</name>
    <dbReference type="NCBI Taxonomy" id="3051826"/>
    <lineage>
        <taxon>Bacteria</taxon>
        <taxon>Pseudomonadati</taxon>
        <taxon>Bacteroidota</taxon>
        <taxon>Cytophagia</taxon>
        <taxon>Cytophagales</taxon>
        <taxon>Splendidivirgaceae</taxon>
        <taxon>Splendidivirga</taxon>
    </lineage>
</organism>
<protein>
    <submittedName>
        <fullName evidence="3">Acyl-CoA desaturase</fullName>
        <ecNumber evidence="3">1.14.19.-</ecNumber>
    </submittedName>
</protein>
<proteinExistence type="predicted"/>
<reference evidence="3" key="1">
    <citation type="submission" date="2023-06" db="EMBL/GenBank/DDBJ databases">
        <title>Genomic of Parafulvivirga corallium.</title>
        <authorList>
            <person name="Wang G."/>
        </authorList>
    </citation>
    <scope>NUCLEOTIDE SEQUENCE</scope>
    <source>
        <strain evidence="3">BMA10</strain>
    </source>
</reference>
<feature type="domain" description="Fatty acid desaturase" evidence="2">
    <location>
        <begin position="68"/>
        <end position="334"/>
    </location>
</feature>
<comment type="caution">
    <text evidence="3">The sequence shown here is derived from an EMBL/GenBank/DDBJ whole genome shotgun (WGS) entry which is preliminary data.</text>
</comment>
<evidence type="ECO:0000259" key="2">
    <source>
        <dbReference type="Pfam" id="PF00487"/>
    </source>
</evidence>
<dbReference type="InterPro" id="IPR012171">
    <property type="entry name" value="Fatty_acid_desaturase"/>
</dbReference>
<evidence type="ECO:0000313" key="3">
    <source>
        <dbReference type="EMBL" id="MDN5202466.1"/>
    </source>
</evidence>
<keyword evidence="1" id="KW-1133">Transmembrane helix</keyword>
<keyword evidence="3" id="KW-0560">Oxidoreductase</keyword>
<feature type="transmembrane region" description="Helical" evidence="1">
    <location>
        <begin position="40"/>
        <end position="60"/>
    </location>
</feature>
<feature type="transmembrane region" description="Helical" evidence="1">
    <location>
        <begin position="100"/>
        <end position="119"/>
    </location>
</feature>
<feature type="transmembrane region" description="Helical" evidence="1">
    <location>
        <begin position="157"/>
        <end position="181"/>
    </location>
</feature>
<dbReference type="InterPro" id="IPR005804">
    <property type="entry name" value="FA_desaturase_dom"/>
</dbReference>